<feature type="compositionally biased region" description="Low complexity" evidence="10">
    <location>
        <begin position="935"/>
        <end position="953"/>
    </location>
</feature>
<evidence type="ECO:0000313" key="14">
    <source>
        <dbReference type="RefSeq" id="XP_047741407.1"/>
    </source>
</evidence>
<dbReference type="InterPro" id="IPR024298">
    <property type="entry name" value="Sec16_Sec23-bd"/>
</dbReference>
<organism evidence="12 13">
    <name type="scientific">Hyalella azteca</name>
    <name type="common">Amphipod</name>
    <dbReference type="NCBI Taxonomy" id="294128"/>
    <lineage>
        <taxon>Eukaryota</taxon>
        <taxon>Metazoa</taxon>
        <taxon>Ecdysozoa</taxon>
        <taxon>Arthropoda</taxon>
        <taxon>Crustacea</taxon>
        <taxon>Multicrustacea</taxon>
        <taxon>Malacostraca</taxon>
        <taxon>Eumalacostraca</taxon>
        <taxon>Peracarida</taxon>
        <taxon>Amphipoda</taxon>
        <taxon>Senticaudata</taxon>
        <taxon>Talitrida</taxon>
        <taxon>Talitroidea</taxon>
        <taxon>Hyalellidae</taxon>
        <taxon>Hyalella</taxon>
    </lineage>
</organism>
<dbReference type="InterPro" id="IPR015943">
    <property type="entry name" value="WD40/YVTN_repeat-like_dom_sf"/>
</dbReference>
<keyword evidence="4 9" id="KW-0853">WD repeat</keyword>
<keyword evidence="12" id="KW-1185">Reference proteome</keyword>
<evidence type="ECO:0000256" key="10">
    <source>
        <dbReference type="SAM" id="MobiDB-lite"/>
    </source>
</evidence>
<comment type="similarity">
    <text evidence="2">Belongs to the WD repeat SEC31 family.</text>
</comment>
<dbReference type="GeneID" id="108673044"/>
<protein>
    <submittedName>
        <fullName evidence="13 14">Protein transport protein Sec31A isoform X1</fullName>
    </submittedName>
</protein>
<evidence type="ECO:0000313" key="12">
    <source>
        <dbReference type="Proteomes" id="UP000694843"/>
    </source>
</evidence>
<dbReference type="GO" id="GO:0015031">
    <property type="term" value="P:protein transport"/>
    <property type="evidence" value="ECO:0007669"/>
    <property type="project" value="UniProtKB-KW"/>
</dbReference>
<feature type="compositionally biased region" description="Low complexity" evidence="10">
    <location>
        <begin position="902"/>
        <end position="911"/>
    </location>
</feature>
<dbReference type="RefSeq" id="XP_018016307.1">
    <property type="nucleotide sequence ID" value="XM_018160818.2"/>
</dbReference>
<reference evidence="13 14" key="1">
    <citation type="submission" date="2025-04" db="UniProtKB">
        <authorList>
            <consortium name="RefSeq"/>
        </authorList>
    </citation>
    <scope>IDENTIFICATION</scope>
    <source>
        <tissue evidence="13 14">Whole organism</tissue>
    </source>
</reference>
<feature type="domain" description="Sec16 Sec23-binding" evidence="11">
    <location>
        <begin position="550"/>
        <end position="674"/>
    </location>
</feature>
<keyword evidence="3" id="KW-0813">Transport</keyword>
<feature type="compositionally biased region" description="Low complexity" evidence="10">
    <location>
        <begin position="1097"/>
        <end position="1115"/>
    </location>
</feature>
<dbReference type="GO" id="GO:0090110">
    <property type="term" value="P:COPII-coated vesicle cargo loading"/>
    <property type="evidence" value="ECO:0007669"/>
    <property type="project" value="TreeGrafter"/>
</dbReference>
<dbReference type="GO" id="GO:0007029">
    <property type="term" value="P:endoplasmic reticulum organization"/>
    <property type="evidence" value="ECO:0007669"/>
    <property type="project" value="TreeGrafter"/>
</dbReference>
<evidence type="ECO:0000259" key="11">
    <source>
        <dbReference type="Pfam" id="PF12931"/>
    </source>
</evidence>
<proteinExistence type="inferred from homology"/>
<evidence type="ECO:0000256" key="7">
    <source>
        <dbReference type="ARBA" id="ARBA00022892"/>
    </source>
</evidence>
<dbReference type="OrthoDB" id="542917at2759"/>
<dbReference type="Gene3D" id="1.20.940.10">
    <property type="entry name" value="Functional domain of the splicing factor Prp18"/>
    <property type="match status" value="1"/>
</dbReference>
<feature type="compositionally biased region" description="Pro residues" evidence="10">
    <location>
        <begin position="837"/>
        <end position="847"/>
    </location>
</feature>
<dbReference type="KEGG" id="hazt:108673044"/>
<feature type="compositionally biased region" description="Low complexity" evidence="10">
    <location>
        <begin position="848"/>
        <end position="867"/>
    </location>
</feature>
<evidence type="ECO:0000256" key="1">
    <source>
        <dbReference type="ARBA" id="ARBA00004240"/>
    </source>
</evidence>
<dbReference type="GO" id="GO:0070971">
    <property type="term" value="C:endoplasmic reticulum exit site"/>
    <property type="evidence" value="ECO:0007669"/>
    <property type="project" value="TreeGrafter"/>
</dbReference>
<dbReference type="InterPro" id="IPR019775">
    <property type="entry name" value="WD40_repeat_CS"/>
</dbReference>
<comment type="subcellular location">
    <subcellularLocation>
        <location evidence="1">Endoplasmic reticulum</location>
    </subcellularLocation>
</comment>
<evidence type="ECO:0000256" key="5">
    <source>
        <dbReference type="ARBA" id="ARBA00022737"/>
    </source>
</evidence>
<keyword evidence="6" id="KW-0256">Endoplasmic reticulum</keyword>
<evidence type="ECO:0000256" key="8">
    <source>
        <dbReference type="ARBA" id="ARBA00022927"/>
    </source>
</evidence>
<evidence type="ECO:0000256" key="4">
    <source>
        <dbReference type="ARBA" id="ARBA00022574"/>
    </source>
</evidence>
<evidence type="ECO:0000256" key="2">
    <source>
        <dbReference type="ARBA" id="ARBA00009358"/>
    </source>
</evidence>
<dbReference type="SMART" id="SM00320">
    <property type="entry name" value="WD40"/>
    <property type="match status" value="5"/>
</dbReference>
<dbReference type="InterPro" id="IPR040251">
    <property type="entry name" value="SEC31-like"/>
</dbReference>
<evidence type="ECO:0000256" key="6">
    <source>
        <dbReference type="ARBA" id="ARBA00022824"/>
    </source>
</evidence>
<feature type="region of interest" description="Disordered" evidence="10">
    <location>
        <begin position="931"/>
        <end position="1132"/>
    </location>
</feature>
<evidence type="ECO:0000256" key="3">
    <source>
        <dbReference type="ARBA" id="ARBA00022448"/>
    </source>
</evidence>
<dbReference type="Gene3D" id="1.25.40.1030">
    <property type="match status" value="1"/>
</dbReference>
<feature type="repeat" description="WD" evidence="9">
    <location>
        <begin position="117"/>
        <end position="159"/>
    </location>
</feature>
<dbReference type="PANTHER" id="PTHR13923:SF11">
    <property type="entry name" value="SECRETORY 31, ISOFORM D"/>
    <property type="match status" value="1"/>
</dbReference>
<dbReference type="Pfam" id="PF00400">
    <property type="entry name" value="WD40"/>
    <property type="match status" value="1"/>
</dbReference>
<dbReference type="InterPro" id="IPR036322">
    <property type="entry name" value="WD40_repeat_dom_sf"/>
</dbReference>
<keyword evidence="5" id="KW-0677">Repeat</keyword>
<evidence type="ECO:0000313" key="13">
    <source>
        <dbReference type="RefSeq" id="XP_018016307.1"/>
    </source>
</evidence>
<feature type="region of interest" description="Disordered" evidence="10">
    <location>
        <begin position="514"/>
        <end position="542"/>
    </location>
</feature>
<dbReference type="Pfam" id="PF12931">
    <property type="entry name" value="TPR_Sec16"/>
    <property type="match status" value="1"/>
</dbReference>
<keyword evidence="7" id="KW-0931">ER-Golgi transport</keyword>
<gene>
    <name evidence="13 14" type="primary">LOC108673044</name>
</gene>
<evidence type="ECO:0000256" key="9">
    <source>
        <dbReference type="PROSITE-ProRule" id="PRU00221"/>
    </source>
</evidence>
<dbReference type="AlphaFoldDB" id="A0A8B7NRG8"/>
<dbReference type="Proteomes" id="UP000694843">
    <property type="component" value="Unplaced"/>
</dbReference>
<feature type="compositionally biased region" description="Low complexity" evidence="10">
    <location>
        <begin position="778"/>
        <end position="792"/>
    </location>
</feature>
<dbReference type="OMA" id="WLERPCG"/>
<dbReference type="GO" id="GO:0005198">
    <property type="term" value="F:structural molecule activity"/>
    <property type="evidence" value="ECO:0007669"/>
    <property type="project" value="TreeGrafter"/>
</dbReference>
<name>A0A8B7NRG8_HYAAZ</name>
<dbReference type="SUPFAM" id="SSF50978">
    <property type="entry name" value="WD40 repeat-like"/>
    <property type="match status" value="1"/>
</dbReference>
<dbReference type="GO" id="GO:0030127">
    <property type="term" value="C:COPII vesicle coat"/>
    <property type="evidence" value="ECO:0007669"/>
    <property type="project" value="TreeGrafter"/>
</dbReference>
<dbReference type="RefSeq" id="XP_047741407.1">
    <property type="nucleotide sequence ID" value="XM_047885451.1"/>
</dbReference>
<dbReference type="InterPro" id="IPR001680">
    <property type="entry name" value="WD40_rpt"/>
</dbReference>
<feature type="region of interest" description="Disordered" evidence="10">
    <location>
        <begin position="773"/>
        <end position="799"/>
    </location>
</feature>
<dbReference type="CTD" id="35877"/>
<sequence length="1254" mass="131544">MKVKEVAITASIAWSPATLQSPRLACATAAKHADPTSKNALVQVYSLNLGEENLSMKLDGSISAVTKFNDVVWGVGGQQVAGGAGVVACAGDNGGIYLYNGKQLMSGSSASLIKVMEGKHAGPVYALDFNVHQPNLLASGSQDCEVFIWDINDPAVPMSPGTKATLASDVSSVAWNRQVEHILACAYAGRCVVFDLRKSTSIVQISDAVSRMKASTVCWHPSVATQMVIASEDDLTPVCQVWDLRFASAPLKQFDGHQRGVQKLDWCMQDHDIICSAAKDNRMLCWSASTAELLCEVPSYNQWSFDVAWCHRDPALVASATVDGTVSVFSLLGGGYPPARDVKFSAIADSFPGMEMPSEAPVSVQPQTVYLARPPAFFPSKSGCSFGFGGQLLSWNAGSGVVTISQVVTEPDLVQRGNDLLAALGGAGVHQFCAEKLADLTDDHERELWEFISAGLAGEAAAVQYLSLLGYPAPLALNEDPSSALSAQMGALNTAQEGSTGSLDPSEQFEMIASAQSSDKTPEPELLDPDSPGPEGRHVVVSPDGAGGAIRRAIITGQLDEAVDLCLQDSKYTLALILSQHASPELYQKTRDRVLCLESDSDALCGVTAAVVKTDLDAVVAQCSLDNWKEVVVTVINHAPAELRPQLLQRLGSRLEFSNELQNALLCYLVAGALDNFVQCWVKTKPVGSALSTQHLQDLVEVVLVVQQSGAALSTDGDAGAAVGQFLAQYASLLATQGALQTALCYLASSASLDSQAELVALRTRLERALGYSDAGNSHSSASRTRTTSTSSLQPTYRRASAPSAAFQASYELSSGPLVPPQFTPSVQARQASAFNAPPPTAAPAAPPAISSGQPSAFYQPAQQPQTFAPPPPATGGHQYGGYQAHPPPPAAAALPPPAPPAASVTAPGGLRRPGAGARYVSTAVNSTPAYQNNPAAFQPTPAFQPPSAAAPFQPVPSQPFQPVTSQPFQPIPTSSSFLDPNPSYPSSLVPAPPPHAAGDPIPYGVDAAAQPTEPPKPPAAYNPTVPRGWNDPPPMSASRREGGSLLTLPPGVAEHSGARRLHNLKAKQQQQQPPPQSSPAPSMMVPAQATPPPPATGFQGFQGFAPQGPPSGFGAPPPSSSQGMNAQQSTSPLLPPVAPLPLPAEAQGIYNVLNGLYTRGLAAAPNMMIRQTYDSVGPKLEILYEKLRSRQVGATTMQGLHSLCSCVEAGDYHQALQAHSQTVSAGNFAEMSPFMPAVKKLLTTSMQCQIFLN</sequence>
<accession>A0A8B7NRG8</accession>
<feature type="compositionally biased region" description="Pro residues" evidence="10">
    <location>
        <begin position="886"/>
        <end position="901"/>
    </location>
</feature>
<feature type="compositionally biased region" description="Low complexity" evidence="10">
    <location>
        <begin position="1080"/>
        <end position="1089"/>
    </location>
</feature>
<keyword evidence="8" id="KW-0653">Protein transport</keyword>
<dbReference type="Gene3D" id="2.130.10.10">
    <property type="entry name" value="YVTN repeat-like/Quinoprotein amine dehydrogenase"/>
    <property type="match status" value="1"/>
</dbReference>
<dbReference type="PROSITE" id="PS50082">
    <property type="entry name" value="WD_REPEATS_2"/>
    <property type="match status" value="1"/>
</dbReference>
<dbReference type="PROSITE" id="PS00678">
    <property type="entry name" value="WD_REPEATS_1"/>
    <property type="match status" value="1"/>
</dbReference>
<feature type="region of interest" description="Disordered" evidence="10">
    <location>
        <begin position="835"/>
        <end position="911"/>
    </location>
</feature>
<dbReference type="PANTHER" id="PTHR13923">
    <property type="entry name" value="SEC31-RELATED PROTEIN"/>
    <property type="match status" value="1"/>
</dbReference>